<feature type="region of interest" description="Disordered" evidence="2">
    <location>
        <begin position="42"/>
        <end position="239"/>
    </location>
</feature>
<keyword evidence="5" id="KW-1185">Reference proteome</keyword>
<dbReference type="SUPFAM" id="SSF57997">
    <property type="entry name" value="Tropomyosin"/>
    <property type="match status" value="1"/>
</dbReference>
<evidence type="ECO:0000313" key="4">
    <source>
        <dbReference type="EMBL" id="KAI5619552.1"/>
    </source>
</evidence>
<dbReference type="AlphaFoldDB" id="A0AAD5AQA7"/>
<accession>A0AAD5AQA7</accession>
<keyword evidence="1" id="KW-0175">Coiled coil</keyword>
<feature type="coiled-coil region" evidence="1">
    <location>
        <begin position="385"/>
        <end position="531"/>
    </location>
</feature>
<comment type="caution">
    <text evidence="4">The sequence shown here is derived from an EMBL/GenBank/DDBJ whole genome shotgun (WGS) entry which is preliminary data.</text>
</comment>
<evidence type="ECO:0000256" key="2">
    <source>
        <dbReference type="SAM" id="MobiDB-lite"/>
    </source>
</evidence>
<feature type="region of interest" description="Disordered" evidence="2">
    <location>
        <begin position="558"/>
        <end position="595"/>
    </location>
</feature>
<organism evidence="4 5">
    <name type="scientific">Silurus asotus</name>
    <name type="common">Amur catfish</name>
    <name type="synonym">Parasilurus asotus</name>
    <dbReference type="NCBI Taxonomy" id="30991"/>
    <lineage>
        <taxon>Eukaryota</taxon>
        <taxon>Metazoa</taxon>
        <taxon>Chordata</taxon>
        <taxon>Craniata</taxon>
        <taxon>Vertebrata</taxon>
        <taxon>Euteleostomi</taxon>
        <taxon>Actinopterygii</taxon>
        <taxon>Neopterygii</taxon>
        <taxon>Teleostei</taxon>
        <taxon>Ostariophysi</taxon>
        <taxon>Siluriformes</taxon>
        <taxon>Siluridae</taxon>
        <taxon>Silurus</taxon>
    </lineage>
</organism>
<evidence type="ECO:0000256" key="1">
    <source>
        <dbReference type="SAM" id="Coils"/>
    </source>
</evidence>
<evidence type="ECO:0000313" key="5">
    <source>
        <dbReference type="Proteomes" id="UP001205998"/>
    </source>
</evidence>
<dbReference type="Gene3D" id="1.20.5.170">
    <property type="match status" value="1"/>
</dbReference>
<dbReference type="Pfam" id="PF16043">
    <property type="entry name" value="DUF4795"/>
    <property type="match status" value="1"/>
</dbReference>
<dbReference type="InterPro" id="IPR032013">
    <property type="entry name" value="DUF4795"/>
</dbReference>
<feature type="coiled-coil region" evidence="1">
    <location>
        <begin position="241"/>
        <end position="268"/>
    </location>
</feature>
<feature type="compositionally biased region" description="Basic and acidic residues" evidence="2">
    <location>
        <begin position="49"/>
        <end position="68"/>
    </location>
</feature>
<name>A0AAD5AQA7_SILAS</name>
<feature type="compositionally biased region" description="Basic and acidic residues" evidence="2">
    <location>
        <begin position="214"/>
        <end position="223"/>
    </location>
</feature>
<feature type="domain" description="DUF4795" evidence="3">
    <location>
        <begin position="636"/>
        <end position="712"/>
    </location>
</feature>
<proteinExistence type="predicted"/>
<protein>
    <recommendedName>
        <fullName evidence="3">DUF4795 domain-containing protein</fullName>
    </recommendedName>
</protein>
<dbReference type="PANTHER" id="PTHR47080">
    <property type="entry name" value="CHROMOSOME 16 OPEN READING FRAME 96"/>
    <property type="match status" value="1"/>
</dbReference>
<gene>
    <name evidence="4" type="ORF">C0J50_20949</name>
</gene>
<evidence type="ECO:0000259" key="3">
    <source>
        <dbReference type="Pfam" id="PF16043"/>
    </source>
</evidence>
<dbReference type="Proteomes" id="UP001205998">
    <property type="component" value="Unassembled WGS sequence"/>
</dbReference>
<reference evidence="4" key="1">
    <citation type="submission" date="2018-07" db="EMBL/GenBank/DDBJ databases">
        <title>Comparative genomics of catfishes provides insights into carnivory and benthic adaptation.</title>
        <authorList>
            <person name="Zhang Y."/>
            <person name="Wang D."/>
            <person name="Peng Z."/>
            <person name="Zheng S."/>
            <person name="Shao F."/>
            <person name="Tao W."/>
        </authorList>
    </citation>
    <scope>NUCLEOTIDE SEQUENCE</scope>
    <source>
        <strain evidence="4">Chongqing</strain>
    </source>
</reference>
<feature type="compositionally biased region" description="Polar residues" evidence="2">
    <location>
        <begin position="582"/>
        <end position="594"/>
    </location>
</feature>
<dbReference type="EMBL" id="MU551666">
    <property type="protein sequence ID" value="KAI5619552.1"/>
    <property type="molecule type" value="Genomic_DNA"/>
</dbReference>
<sequence length="797" mass="88582">MSKESLFELINLSIDSLECGSVNFKALRSLLHGIVTHLFTETDAEDGSEEHAGREVEGRRPGRDKEAALEQQSGAPELPGEQMEDSAPDFPRGQVEESATELPRGQMEDSAPELPRGQVEESAAELSRGQVEESAPGLPRGQVEESAAELPRGQVEESAAELPRGQVDVSAPEIPRGQGQESAPELPRGQVGDSAPELPRGQVEESATKVPVGQKEDRAKELSRGQVQDQEENVSEGSDLMQDLFKENQDLKEKTYSLKKEVESLQNQITQLVTLEHVQATLDCQKESIMKELKDYVSKTQLLDTSTEFVLPVISEEAVPEPLSQDLTQFNTGVETQKILMIVYQMRGKLDSFEARLRCLEGDVTTPVYSQQQSDPNSKGVLIVVNQLREKLDSIGARVKQIEGDIKTPLSSQQQIDPSSQGAPVDVNQLWEKLDSLEARVKQLESDIGALLPSQQQIDPSSQRSLVDVDQLQEKLDSLEARMNHLESEMGAAKLSQQQTEPSSQQSLVDVNQLQEKLDSLEARMNHLEGDYSTSNLANKTQLPIQNKNICIVSMTESSDEGTVDMSGSSGLGKELAKSETTESQSSGKEQQLHQADLRIAVQKLQKDMENMYRELLTSIEKQKGSIEKEIPVEATELTSDMQRVVLQLQARCDELHSTTTQLMKDHKQEKGHIKNLYKTTKELDENKADKEAINIRQDIKTDMEALEAKVDPLRKQLKIFQMNFQKALDVSKVDDAAGFKKLKKGTHFAKEPDTCALDKKVSEEYQDGMRSPINRLRASTGSIQKEKLWIPEASIP</sequence>
<dbReference type="PANTHER" id="PTHR47080:SF1">
    <property type="entry name" value="CHROMOSOME 16 OPEN READING FRAME 96"/>
    <property type="match status" value="1"/>
</dbReference>